<proteinExistence type="predicted"/>
<dbReference type="InterPro" id="IPR026669">
    <property type="entry name" value="Arsenite_MeTrfase-like"/>
</dbReference>
<organism evidence="2 3">
    <name type="scientific">Gadus morhua</name>
    <name type="common">Atlantic cod</name>
    <dbReference type="NCBI Taxonomy" id="8049"/>
    <lineage>
        <taxon>Eukaryota</taxon>
        <taxon>Metazoa</taxon>
        <taxon>Chordata</taxon>
        <taxon>Craniata</taxon>
        <taxon>Vertebrata</taxon>
        <taxon>Euteleostomi</taxon>
        <taxon>Actinopterygii</taxon>
        <taxon>Neopterygii</taxon>
        <taxon>Teleostei</taxon>
        <taxon>Neoteleostei</taxon>
        <taxon>Acanthomorphata</taxon>
        <taxon>Zeiogadaria</taxon>
        <taxon>Gadariae</taxon>
        <taxon>Gadiformes</taxon>
        <taxon>Gadoidei</taxon>
        <taxon>Gadidae</taxon>
        <taxon>Gadus</taxon>
    </lineage>
</organism>
<accession>A0A8C5F3A2</accession>
<dbReference type="Gene3D" id="3.40.50.150">
    <property type="entry name" value="Vaccinia Virus protein VP39"/>
    <property type="match status" value="1"/>
</dbReference>
<sequence length="307" mass="34493">MNFSAAKNEIKNLLSTVLPTDLSRVIDWMKNSEELEELLVENEAVVLRSIAEELRSGLPVEAMLVSERLALQKMQQQPQPAVHVDAFLYDEEQVDSLCEDGQLSRTFCRSCGSHLTAPLEFISHSFSISELRFLFQNVLPDLAGRTLLDVGSRLGAVLYGGYVYSAAARLVGVEISEEFVRLQNGVLEKYGFTDRMQVLHADVCSQPAVVQQADVLVMNNVFEFFMEPSEQIKAWQFIIHNFRRKGCLLVTVPSLKEAFSALQVCCFQGEGLDASQWVEELPIDYDVNLGGDSDPDALRQIHLYRVL</sequence>
<feature type="domain" description="Methyltransferase type 11" evidence="1">
    <location>
        <begin position="148"/>
        <end position="233"/>
    </location>
</feature>
<keyword evidence="3" id="KW-1185">Reference proteome</keyword>
<dbReference type="Proteomes" id="UP000694546">
    <property type="component" value="Chromosome 5"/>
</dbReference>
<dbReference type="AlphaFoldDB" id="A0A8C5F3A2"/>
<evidence type="ECO:0000313" key="3">
    <source>
        <dbReference type="Proteomes" id="UP000694546"/>
    </source>
</evidence>
<dbReference type="Pfam" id="PF08241">
    <property type="entry name" value="Methyltransf_11"/>
    <property type="match status" value="1"/>
</dbReference>
<reference evidence="2" key="2">
    <citation type="submission" date="2025-09" db="UniProtKB">
        <authorList>
            <consortium name="Ensembl"/>
        </authorList>
    </citation>
    <scope>IDENTIFICATION</scope>
</reference>
<dbReference type="Ensembl" id="ENSGMOT00000000304.2">
    <property type="protein sequence ID" value="ENSGMOP00000000292.2"/>
    <property type="gene ID" value="ENSGMOG00000000292.2"/>
</dbReference>
<evidence type="ECO:0000259" key="1">
    <source>
        <dbReference type="Pfam" id="PF08241"/>
    </source>
</evidence>
<reference evidence="2" key="1">
    <citation type="submission" date="2025-08" db="UniProtKB">
        <authorList>
            <consortium name="Ensembl"/>
        </authorList>
    </citation>
    <scope>IDENTIFICATION</scope>
</reference>
<dbReference type="GeneTree" id="ENSGT00390000012799"/>
<name>A0A8C5F3A2_GADMO</name>
<dbReference type="OMA" id="AWECISH"/>
<dbReference type="PANTHER" id="PTHR43675:SF1">
    <property type="entry name" value="RIKEN CDNA 2700097O09 GENE"/>
    <property type="match status" value="1"/>
</dbReference>
<dbReference type="GO" id="GO:0008168">
    <property type="term" value="F:methyltransferase activity"/>
    <property type="evidence" value="ECO:0007669"/>
    <property type="project" value="TreeGrafter"/>
</dbReference>
<dbReference type="SUPFAM" id="SSF53335">
    <property type="entry name" value="S-adenosyl-L-methionine-dependent methyltransferases"/>
    <property type="match status" value="1"/>
</dbReference>
<dbReference type="InterPro" id="IPR029063">
    <property type="entry name" value="SAM-dependent_MTases_sf"/>
</dbReference>
<dbReference type="PANTHER" id="PTHR43675">
    <property type="entry name" value="ARSENITE METHYLTRANSFERASE"/>
    <property type="match status" value="1"/>
</dbReference>
<protein>
    <submittedName>
        <fullName evidence="2">Zgc:109986</fullName>
    </submittedName>
</protein>
<dbReference type="InterPro" id="IPR013216">
    <property type="entry name" value="Methyltransf_11"/>
</dbReference>
<evidence type="ECO:0000313" key="2">
    <source>
        <dbReference type="Ensembl" id="ENSGMOP00000000292.2"/>
    </source>
</evidence>